<dbReference type="SUPFAM" id="SSF56935">
    <property type="entry name" value="Porins"/>
    <property type="match status" value="1"/>
</dbReference>
<gene>
    <name evidence="2" type="ORF">CSC78_03365</name>
</gene>
<dbReference type="EMBL" id="PDWW01000003">
    <property type="protein sequence ID" value="KAF1726604.1"/>
    <property type="molecule type" value="Genomic_DNA"/>
</dbReference>
<feature type="chain" id="PRO_5045123073" description="Outer membrane beta-barrel protein" evidence="1">
    <location>
        <begin position="26"/>
        <end position="433"/>
    </location>
</feature>
<proteinExistence type="predicted"/>
<dbReference type="RefSeq" id="WP_162336509.1">
    <property type="nucleotide sequence ID" value="NZ_JBHSRQ010000016.1"/>
</dbReference>
<sequence length="433" mass="48880">MKRHPCRPALISAAIAAAIVFDAHAVRIDYTLDAGIERDDNVTLSQTDPIEQDIYRVGLGFAIEQNSSAVQARIAGRLDHRRYEAIYPDATDRTLDGRLNWMVIPDRLGLVVEDSYGVQTIDRFEPDSPDNRQQVNVLSLGPDLHFNLGEALRGRAELRFINSDAEVTEDFNSDRIVGALRAIKDLDATSALSFNLQMQDVDFDNDLFARDHRRYEAYASYNRRFRHFDMLLDGGYARLDYKDGQSRNNPLLRAELGWRPSERSRFSVNAANQFSDAATSALSAIAGAAPGIPESVLVGRSTITPSAYEQRSLNLAYEYTGVRTIYTLSGYTQKLEYVDPGASTEESRGVAAELSYRLRPSLTIRGSASRDRTEAVAPARRENNRLYSLGLEKQWSRHWSSMLEYTRYERTSAFATGEFKQNLIYLSIAYRNR</sequence>
<keyword evidence="3" id="KW-1185">Reference proteome</keyword>
<reference evidence="2 3" key="1">
    <citation type="submission" date="2017-10" db="EMBL/GenBank/DDBJ databases">
        <title>Whole genome sequencing of members of genus Pseudoxanthomonas.</title>
        <authorList>
            <person name="Kumar S."/>
            <person name="Bansal K."/>
            <person name="Kaur A."/>
            <person name="Patil P."/>
            <person name="Sharma S."/>
            <person name="Patil P.B."/>
        </authorList>
    </citation>
    <scope>NUCLEOTIDE SEQUENCE [LARGE SCALE GENOMIC DNA]</scope>
    <source>
        <strain evidence="2 3">DSM 17109</strain>
    </source>
</reference>
<evidence type="ECO:0000256" key="1">
    <source>
        <dbReference type="SAM" id="SignalP"/>
    </source>
</evidence>
<name>A0ABQ6ZK90_9GAMM</name>
<dbReference type="Proteomes" id="UP000781710">
    <property type="component" value="Unassembled WGS sequence"/>
</dbReference>
<organism evidence="2 3">
    <name type="scientific">Pseudoxanthomonas japonensis</name>
    <dbReference type="NCBI Taxonomy" id="69284"/>
    <lineage>
        <taxon>Bacteria</taxon>
        <taxon>Pseudomonadati</taxon>
        <taxon>Pseudomonadota</taxon>
        <taxon>Gammaproteobacteria</taxon>
        <taxon>Lysobacterales</taxon>
        <taxon>Lysobacteraceae</taxon>
        <taxon>Pseudoxanthomonas</taxon>
    </lineage>
</organism>
<accession>A0ABQ6ZK90</accession>
<feature type="signal peptide" evidence="1">
    <location>
        <begin position="1"/>
        <end position="25"/>
    </location>
</feature>
<protein>
    <recommendedName>
        <fullName evidence="4">Outer membrane beta-barrel protein</fullName>
    </recommendedName>
</protein>
<comment type="caution">
    <text evidence="2">The sequence shown here is derived from an EMBL/GenBank/DDBJ whole genome shotgun (WGS) entry which is preliminary data.</text>
</comment>
<evidence type="ECO:0000313" key="2">
    <source>
        <dbReference type="EMBL" id="KAF1726604.1"/>
    </source>
</evidence>
<keyword evidence="1" id="KW-0732">Signal</keyword>
<evidence type="ECO:0008006" key="4">
    <source>
        <dbReference type="Google" id="ProtNLM"/>
    </source>
</evidence>
<evidence type="ECO:0000313" key="3">
    <source>
        <dbReference type="Proteomes" id="UP000781710"/>
    </source>
</evidence>